<evidence type="ECO:0000313" key="3">
    <source>
        <dbReference type="EMBL" id="GAA2239186.1"/>
    </source>
</evidence>
<keyword evidence="4" id="KW-1185">Reference proteome</keyword>
<feature type="transmembrane region" description="Helical" evidence="2">
    <location>
        <begin position="6"/>
        <end position="27"/>
    </location>
</feature>
<dbReference type="Proteomes" id="UP001501474">
    <property type="component" value="Unassembled WGS sequence"/>
</dbReference>
<keyword evidence="2" id="KW-0812">Transmembrane</keyword>
<protein>
    <recommendedName>
        <fullName evidence="5">Secreted protein</fullName>
    </recommendedName>
</protein>
<reference evidence="4" key="1">
    <citation type="journal article" date="2019" name="Int. J. Syst. Evol. Microbiol.">
        <title>The Global Catalogue of Microorganisms (GCM) 10K type strain sequencing project: providing services to taxonomists for standard genome sequencing and annotation.</title>
        <authorList>
            <consortium name="The Broad Institute Genomics Platform"/>
            <consortium name="The Broad Institute Genome Sequencing Center for Infectious Disease"/>
            <person name="Wu L."/>
            <person name="Ma J."/>
        </authorList>
    </citation>
    <scope>NUCLEOTIDE SEQUENCE [LARGE SCALE GENOMIC DNA]</scope>
    <source>
        <strain evidence="4">JCM 3053</strain>
    </source>
</reference>
<evidence type="ECO:0000313" key="4">
    <source>
        <dbReference type="Proteomes" id="UP001501474"/>
    </source>
</evidence>
<evidence type="ECO:0000256" key="1">
    <source>
        <dbReference type="SAM" id="MobiDB-lite"/>
    </source>
</evidence>
<dbReference type="RefSeq" id="WP_234846577.1">
    <property type="nucleotide sequence ID" value="NZ_BAAART010000079.1"/>
</dbReference>
<keyword evidence="2" id="KW-1133">Transmembrane helix</keyword>
<gene>
    <name evidence="3" type="ORF">GCM10010104_37930</name>
</gene>
<dbReference type="EMBL" id="BAAART010000079">
    <property type="protein sequence ID" value="GAA2239186.1"/>
    <property type="molecule type" value="Genomic_DNA"/>
</dbReference>
<sequence length="182" mass="20351">MTDASTVVPLVTGLGGAVIGAAAAVWVPMLQRRHQSRDEERAFHERLLREEISRLTRLRTTGRAWFDVLLRAHQSLEAGRDVDLDRFDDELMSTSTGAASAGYQPPSPTADPSREVEDLSARIFDQLQDLSWEIRSHIIRSPGPGAAIPDFSRRIAHIKDLRAALNVRLLERIEQLSRQLPP</sequence>
<organism evidence="3 4">
    <name type="scientific">Streptomyces indiaensis</name>
    <dbReference type="NCBI Taxonomy" id="284033"/>
    <lineage>
        <taxon>Bacteria</taxon>
        <taxon>Bacillati</taxon>
        <taxon>Actinomycetota</taxon>
        <taxon>Actinomycetes</taxon>
        <taxon>Kitasatosporales</taxon>
        <taxon>Streptomycetaceae</taxon>
        <taxon>Streptomyces</taxon>
    </lineage>
</organism>
<comment type="caution">
    <text evidence="3">The sequence shown here is derived from an EMBL/GenBank/DDBJ whole genome shotgun (WGS) entry which is preliminary data.</text>
</comment>
<evidence type="ECO:0000256" key="2">
    <source>
        <dbReference type="SAM" id="Phobius"/>
    </source>
</evidence>
<name>A0ABP5QPD2_9ACTN</name>
<keyword evidence="2" id="KW-0472">Membrane</keyword>
<evidence type="ECO:0008006" key="5">
    <source>
        <dbReference type="Google" id="ProtNLM"/>
    </source>
</evidence>
<accession>A0ABP5QPD2</accession>
<proteinExistence type="predicted"/>
<feature type="region of interest" description="Disordered" evidence="1">
    <location>
        <begin position="95"/>
        <end position="116"/>
    </location>
</feature>